<name>A0A1H6AKC2_9RHOB</name>
<dbReference type="InterPro" id="IPR023346">
    <property type="entry name" value="Lysozyme-like_dom_sf"/>
</dbReference>
<evidence type="ECO:0000313" key="2">
    <source>
        <dbReference type="EMBL" id="SEG49148.1"/>
    </source>
</evidence>
<protein>
    <recommendedName>
        <fullName evidence="4">Muramidase (Phage lambda lysozyme)</fullName>
    </recommendedName>
</protein>
<dbReference type="RefSeq" id="WP_103911316.1">
    <property type="nucleotide sequence ID" value="NZ_FNUZ01000005.1"/>
</dbReference>
<accession>A0A1H6AKC2</accession>
<evidence type="ECO:0008006" key="4">
    <source>
        <dbReference type="Google" id="ProtNLM"/>
    </source>
</evidence>
<keyword evidence="3" id="KW-1185">Reference proteome</keyword>
<reference evidence="2 3" key="1">
    <citation type="submission" date="2016-10" db="EMBL/GenBank/DDBJ databases">
        <authorList>
            <person name="de Groot N.N."/>
        </authorList>
    </citation>
    <scope>NUCLEOTIDE SEQUENCE [LARGE SCALE GENOMIC DNA]</scope>
    <source>
        <strain evidence="2 3">DSM 26915</strain>
    </source>
</reference>
<feature type="chain" id="PRO_5009292815" description="Muramidase (Phage lambda lysozyme)" evidence="1">
    <location>
        <begin position="22"/>
        <end position="243"/>
    </location>
</feature>
<organism evidence="2 3">
    <name type="scientific">Thalassococcus halodurans</name>
    <dbReference type="NCBI Taxonomy" id="373675"/>
    <lineage>
        <taxon>Bacteria</taxon>
        <taxon>Pseudomonadati</taxon>
        <taxon>Pseudomonadota</taxon>
        <taxon>Alphaproteobacteria</taxon>
        <taxon>Rhodobacterales</taxon>
        <taxon>Roseobacteraceae</taxon>
        <taxon>Thalassococcus</taxon>
    </lineage>
</organism>
<keyword evidence="1" id="KW-0732">Signal</keyword>
<gene>
    <name evidence="2" type="ORF">SAMN04488045_3007</name>
</gene>
<dbReference type="SUPFAM" id="SSF53955">
    <property type="entry name" value="Lysozyme-like"/>
    <property type="match status" value="1"/>
</dbReference>
<sequence length="243" mass="26626">MLFRTLCSVVALCLSMVATHAETVQSAGILPVISTRGSLLPVSHSDASIATRRSASLFRDKSAGGLFTPIAPRPAPQPFGSVHDQVQRILDLIARAEAGPKGYDAVQYGAKIQPRSPPTQLTLAEIETWTRSTPRQQHAIGRYQFIPATLRRLVKDQRLTPDTRFSPQVQDQLAHQLLVEAGLNAFTNGTMTRGDFMLNLAKIWAGLPTATGRSYYKGVANNKATISWDHFYREITALFPGQA</sequence>
<evidence type="ECO:0000313" key="3">
    <source>
        <dbReference type="Proteomes" id="UP000236752"/>
    </source>
</evidence>
<evidence type="ECO:0000256" key="1">
    <source>
        <dbReference type="SAM" id="SignalP"/>
    </source>
</evidence>
<dbReference type="OrthoDB" id="7851400at2"/>
<dbReference type="EMBL" id="FNUZ01000005">
    <property type="protein sequence ID" value="SEG49148.1"/>
    <property type="molecule type" value="Genomic_DNA"/>
</dbReference>
<dbReference type="AlphaFoldDB" id="A0A1H6AKC2"/>
<dbReference type="Proteomes" id="UP000236752">
    <property type="component" value="Unassembled WGS sequence"/>
</dbReference>
<proteinExistence type="predicted"/>
<dbReference type="Gene3D" id="1.10.530.10">
    <property type="match status" value="1"/>
</dbReference>
<feature type="signal peptide" evidence="1">
    <location>
        <begin position="1"/>
        <end position="21"/>
    </location>
</feature>